<evidence type="ECO:0000256" key="1">
    <source>
        <dbReference type="ARBA" id="ARBA00022574"/>
    </source>
</evidence>
<dbReference type="InterPro" id="IPR019775">
    <property type="entry name" value="WD40_repeat_CS"/>
</dbReference>
<dbReference type="InterPro" id="IPR007111">
    <property type="entry name" value="NACHT_NTPase"/>
</dbReference>
<dbReference type="InterPro" id="IPR055440">
    <property type="entry name" value="Beta-prop_WDR90_4th"/>
</dbReference>
<dbReference type="Pfam" id="PF22722">
    <property type="entry name" value="NA-iREase1"/>
    <property type="match status" value="1"/>
</dbReference>
<organism evidence="5 6">
    <name type="scientific">Phormidesmis priestleyi Ana</name>
    <dbReference type="NCBI Taxonomy" id="1666911"/>
    <lineage>
        <taxon>Bacteria</taxon>
        <taxon>Bacillati</taxon>
        <taxon>Cyanobacteriota</taxon>
        <taxon>Cyanophyceae</taxon>
        <taxon>Leptolyngbyales</taxon>
        <taxon>Leptolyngbyaceae</taxon>
        <taxon>Phormidesmis</taxon>
    </lineage>
</organism>
<dbReference type="InterPro" id="IPR020472">
    <property type="entry name" value="WD40_PAC1"/>
</dbReference>
<dbReference type="PRINTS" id="PR00320">
    <property type="entry name" value="GPROTEINBRPT"/>
</dbReference>
<dbReference type="InterPro" id="IPR036322">
    <property type="entry name" value="WD40_repeat_dom_sf"/>
</dbReference>
<dbReference type="PROSITE" id="PS50082">
    <property type="entry name" value="WD_REPEATS_2"/>
    <property type="match status" value="4"/>
</dbReference>
<comment type="caution">
    <text evidence="5">The sequence shown here is derived from an EMBL/GenBank/DDBJ whole genome shotgun (WGS) entry which is preliminary data.</text>
</comment>
<name>A0A0P7YU89_9CYAN</name>
<dbReference type="SUPFAM" id="SSF52540">
    <property type="entry name" value="P-loop containing nucleoside triphosphate hydrolases"/>
    <property type="match status" value="1"/>
</dbReference>
<evidence type="ECO:0000259" key="4">
    <source>
        <dbReference type="PROSITE" id="PS50837"/>
    </source>
</evidence>
<feature type="repeat" description="WD" evidence="3">
    <location>
        <begin position="971"/>
        <end position="1012"/>
    </location>
</feature>
<dbReference type="PANTHER" id="PTHR19848:SF8">
    <property type="entry name" value="F-BOX AND WD REPEAT DOMAIN CONTAINING 7"/>
    <property type="match status" value="1"/>
</dbReference>
<feature type="repeat" description="WD" evidence="3">
    <location>
        <begin position="852"/>
        <end position="886"/>
    </location>
</feature>
<feature type="domain" description="NACHT" evidence="4">
    <location>
        <begin position="354"/>
        <end position="482"/>
    </location>
</feature>
<accession>A0A0P7YU89</accession>
<dbReference type="Pfam" id="PF00805">
    <property type="entry name" value="Pentapeptide"/>
    <property type="match status" value="1"/>
</dbReference>
<dbReference type="Pfam" id="PF23342">
    <property type="entry name" value="WDR90_beta-prop_4th"/>
    <property type="match status" value="1"/>
</dbReference>
<dbReference type="PROSITE" id="PS00678">
    <property type="entry name" value="WD_REPEATS_1"/>
    <property type="match status" value="3"/>
</dbReference>
<evidence type="ECO:0000256" key="2">
    <source>
        <dbReference type="ARBA" id="ARBA00022737"/>
    </source>
</evidence>
<dbReference type="Gene3D" id="3.40.50.300">
    <property type="entry name" value="P-loop containing nucleotide triphosphate hydrolases"/>
    <property type="match status" value="1"/>
</dbReference>
<dbReference type="CDD" id="cd00200">
    <property type="entry name" value="WD40"/>
    <property type="match status" value="1"/>
</dbReference>
<dbReference type="SUPFAM" id="SSF141571">
    <property type="entry name" value="Pentapeptide repeat-like"/>
    <property type="match status" value="1"/>
</dbReference>
<dbReference type="Proteomes" id="UP000050465">
    <property type="component" value="Unassembled WGS sequence"/>
</dbReference>
<dbReference type="InterPro" id="IPR001680">
    <property type="entry name" value="WD40_rpt"/>
</dbReference>
<feature type="repeat" description="WD" evidence="3">
    <location>
        <begin position="887"/>
        <end position="928"/>
    </location>
</feature>
<keyword evidence="1 3" id="KW-0853">WD repeat</keyword>
<dbReference type="SMART" id="SM00320">
    <property type="entry name" value="WD40"/>
    <property type="match status" value="4"/>
</dbReference>
<dbReference type="InterPro" id="IPR015943">
    <property type="entry name" value="WD40/YVTN_repeat-like_dom_sf"/>
</dbReference>
<dbReference type="AlphaFoldDB" id="A0A0P7YU89"/>
<keyword evidence="2" id="KW-0677">Repeat</keyword>
<dbReference type="PANTHER" id="PTHR19848">
    <property type="entry name" value="WD40 REPEAT PROTEIN"/>
    <property type="match status" value="1"/>
</dbReference>
<evidence type="ECO:0000313" key="5">
    <source>
        <dbReference type="EMBL" id="KPQ34169.1"/>
    </source>
</evidence>
<dbReference type="InterPro" id="IPR054610">
    <property type="entry name" value="NNH"/>
</dbReference>
<dbReference type="Pfam" id="PF05729">
    <property type="entry name" value="NACHT"/>
    <property type="match status" value="1"/>
</dbReference>
<dbReference type="Gene3D" id="2.130.10.10">
    <property type="entry name" value="YVTN repeat-like/Quinoprotein amine dehydrogenase"/>
    <property type="match status" value="2"/>
</dbReference>
<dbReference type="InterPro" id="IPR054557">
    <property type="entry name" value="NA-iREase1_dom"/>
</dbReference>
<dbReference type="STRING" id="1666911.HLUCCA11_15585"/>
<sequence>MELLKVIPIVLRAIASPAAKQVQRNQLFIKTLKDCGLDAEHPPADFSGIYAYTLVEYGLADEAGKAEALLRLFAEPAIKEAFKQAFDRWDVTPLGSALAERLDWQDYGNEWNGIGNAIRAQNIDMQQEGKLFFAAFIGVVKRSQTPKEQLQTVILSEIQKEIKQLRAQLSPVIDQMNSLAEQLDAWFEVLGYGQEAHQVTAEKFFERIITIPVRRKRYDRVVVRGVEGEAKIADLRSLQESVEQHKADEGWLVSNMRVSSGVRKAVKDDEQYEAISCYTLDELLDEDADFSNYLAWLEEEITSRQIDANYISLGCSKEEIDPKTKVLLGVSHYGEAEGWIEGYVDQWLADSSKEHLSVLGEFGTGKTWFVMHYAWLALQEYKEAKRKGIARPRLPLVIPLRDYAKAVSMESLFSEFFFRKHEIPLPGYSAFEQLNKMGKLLLIFDGFDEMAARVDRQAMIDNFWELARVVVPGAKAILTCRTEHFPDAIEGRETLGAERKASTAKLTGEPPQFEVLELAKFDDGQIAQLLGHKANEAAVQQVMGNPQLLDLARRPVMVDLILEALPDIEAGKPVDMARVYLYAVTRKMKTDIKSERTFTSLADKLYFLCELSWEMLSTDQMSLNYRAFPARLQQMFAERVKEEKELDHWRYDMMGQTMLIRNSEGDYSPAHRSLLEFFVAYKIVASLGALAADFTAVAQQQSHLDEALPSSDYTWDGYFRRLCNEQGEPAMIAGLQRFAQMSLDELLPLLGQSKLAKAVLDLAHPMLAEVTMREQLLPLLQATAQRTLKAVGYLGGNVAQLMLAKTPHALIDTDLRGAKLQGVDFSKTFLRRVNLREAQLAEAPFSTVLGGVNSVAYSPDGTHLAIGDSKGTLQVWDVATGQIVLIYSAHSQGINSVVYSPDGEQLASGSSDNTVKLWNAASGDCIRTLSGHENLVWSVVYSPDGEQLASGSADKTVKLWNAASGDCIRTLSGHENGVWSVVYSPDGEQLASGSSDKTVKLWNAASGDCIRT</sequence>
<dbReference type="PROSITE" id="PS50294">
    <property type="entry name" value="WD_REPEATS_REGION"/>
    <property type="match status" value="4"/>
</dbReference>
<feature type="non-terminal residue" evidence="5">
    <location>
        <position position="1012"/>
    </location>
</feature>
<dbReference type="PROSITE" id="PS50837">
    <property type="entry name" value="NACHT"/>
    <property type="match status" value="1"/>
</dbReference>
<dbReference type="SUPFAM" id="SSF50978">
    <property type="entry name" value="WD40 repeat-like"/>
    <property type="match status" value="1"/>
</dbReference>
<reference evidence="5 6" key="1">
    <citation type="submission" date="2015-09" db="EMBL/GenBank/DDBJ databases">
        <title>Identification and resolution of microdiversity through metagenomic sequencing of parallel consortia.</title>
        <authorList>
            <person name="Nelson W.C."/>
            <person name="Romine M.F."/>
            <person name="Lindemann S.R."/>
        </authorList>
    </citation>
    <scope>NUCLEOTIDE SEQUENCE [LARGE SCALE GENOMIC DNA]</scope>
    <source>
        <strain evidence="5">Ana</strain>
    </source>
</reference>
<proteinExistence type="predicted"/>
<protein>
    <submittedName>
        <fullName evidence="5">WD domain, G-beta repeat/Pentapeptide repeats (8 copies)/NACHT domain</fullName>
    </submittedName>
</protein>
<feature type="repeat" description="WD" evidence="3">
    <location>
        <begin position="929"/>
        <end position="970"/>
    </location>
</feature>
<evidence type="ECO:0000256" key="3">
    <source>
        <dbReference type="PROSITE-ProRule" id="PRU00221"/>
    </source>
</evidence>
<dbReference type="Pfam" id="PF22736">
    <property type="entry name" value="NNH5"/>
    <property type="match status" value="1"/>
</dbReference>
<dbReference type="EMBL" id="LJZR01000022">
    <property type="protein sequence ID" value="KPQ34169.1"/>
    <property type="molecule type" value="Genomic_DNA"/>
</dbReference>
<gene>
    <name evidence="5" type="ORF">HLUCCA11_15585</name>
</gene>
<dbReference type="InterPro" id="IPR027417">
    <property type="entry name" value="P-loop_NTPase"/>
</dbReference>
<dbReference type="InterPro" id="IPR001646">
    <property type="entry name" value="5peptide_repeat"/>
</dbReference>
<evidence type="ECO:0000313" key="6">
    <source>
        <dbReference type="Proteomes" id="UP000050465"/>
    </source>
</evidence>